<dbReference type="AlphaFoldDB" id="A0A8C2USW3"/>
<name>A0A8C2USW3_CHILA</name>
<dbReference type="InterPro" id="IPR007110">
    <property type="entry name" value="Ig-like_dom"/>
</dbReference>
<dbReference type="OMA" id="ICRANQS"/>
<dbReference type="InterPro" id="IPR036179">
    <property type="entry name" value="Ig-like_dom_sf"/>
</dbReference>
<dbReference type="Pfam" id="PF07686">
    <property type="entry name" value="V-set"/>
    <property type="match status" value="1"/>
</dbReference>
<dbReference type="SMART" id="SM00409">
    <property type="entry name" value="IG"/>
    <property type="match status" value="1"/>
</dbReference>
<dbReference type="InterPro" id="IPR003599">
    <property type="entry name" value="Ig_sub"/>
</dbReference>
<keyword evidence="1" id="KW-0732">Signal</keyword>
<feature type="domain" description="Ig-like" evidence="2">
    <location>
        <begin position="16"/>
        <end position="109"/>
    </location>
</feature>
<dbReference type="SMART" id="SM00406">
    <property type="entry name" value="IGv"/>
    <property type="match status" value="1"/>
</dbReference>
<dbReference type="InterPro" id="IPR013106">
    <property type="entry name" value="Ig_V-set"/>
</dbReference>
<proteinExistence type="predicted"/>
<dbReference type="SUPFAM" id="SSF48726">
    <property type="entry name" value="Immunoglobulin"/>
    <property type="match status" value="1"/>
</dbReference>
<reference evidence="3" key="1">
    <citation type="submission" date="2025-08" db="UniProtKB">
        <authorList>
            <consortium name="Ensembl"/>
        </authorList>
    </citation>
    <scope>IDENTIFICATION</scope>
</reference>
<dbReference type="Ensembl" id="ENSCLAT00000004804.1">
    <property type="protein sequence ID" value="ENSCLAP00000004716.1"/>
    <property type="gene ID" value="ENSCLAG00000003355.1"/>
</dbReference>
<dbReference type="InterPro" id="IPR013783">
    <property type="entry name" value="Ig-like_fold"/>
</dbReference>
<dbReference type="FunFam" id="2.60.40.10:FF:001230">
    <property type="entry name" value="Immunoglobulin kappa variable 8-16"/>
    <property type="match status" value="1"/>
</dbReference>
<evidence type="ECO:0000256" key="1">
    <source>
        <dbReference type="SAM" id="SignalP"/>
    </source>
</evidence>
<accession>A0A8C2USW3</accession>
<protein>
    <recommendedName>
        <fullName evidence="2">Ig-like domain-containing protein</fullName>
    </recommendedName>
</protein>
<feature type="chain" id="PRO_5034304831" description="Ig-like domain-containing protein" evidence="1">
    <location>
        <begin position="23"/>
        <end position="123"/>
    </location>
</feature>
<dbReference type="Gene3D" id="2.60.40.10">
    <property type="entry name" value="Immunoglobulins"/>
    <property type="match status" value="1"/>
</dbReference>
<dbReference type="PROSITE" id="PS50835">
    <property type="entry name" value="IG_LIKE"/>
    <property type="match status" value="1"/>
</dbReference>
<dbReference type="Proteomes" id="UP000694398">
    <property type="component" value="Unassembled WGS sequence"/>
</dbReference>
<organism evidence="3 4">
    <name type="scientific">Chinchilla lanigera</name>
    <name type="common">Long-tailed chinchilla</name>
    <name type="synonym">Chinchilla villidera</name>
    <dbReference type="NCBI Taxonomy" id="34839"/>
    <lineage>
        <taxon>Eukaryota</taxon>
        <taxon>Metazoa</taxon>
        <taxon>Chordata</taxon>
        <taxon>Craniata</taxon>
        <taxon>Vertebrata</taxon>
        <taxon>Euteleostomi</taxon>
        <taxon>Mammalia</taxon>
        <taxon>Eutheria</taxon>
        <taxon>Euarchontoglires</taxon>
        <taxon>Glires</taxon>
        <taxon>Rodentia</taxon>
        <taxon>Hystricomorpha</taxon>
        <taxon>Chinchillidae</taxon>
        <taxon>Chinchilla</taxon>
    </lineage>
</organism>
<dbReference type="InterPro" id="IPR050150">
    <property type="entry name" value="IgV_Light_Chain"/>
</dbReference>
<evidence type="ECO:0000313" key="3">
    <source>
        <dbReference type="Ensembl" id="ENSCLAP00000004716.1"/>
    </source>
</evidence>
<dbReference type="GeneTree" id="ENSGT00940000153770"/>
<dbReference type="PANTHER" id="PTHR23267">
    <property type="entry name" value="IMMUNOGLOBULIN LIGHT CHAIN"/>
    <property type="match status" value="1"/>
</dbReference>
<feature type="signal peptide" evidence="1">
    <location>
        <begin position="1"/>
        <end position="22"/>
    </location>
</feature>
<reference evidence="3" key="2">
    <citation type="submission" date="2025-09" db="UniProtKB">
        <authorList>
            <consortium name="Ensembl"/>
        </authorList>
    </citation>
    <scope>IDENTIFICATION</scope>
</reference>
<sequence>MGVLPLLFCLLLPWCPVTSGSAALTQSPGFLRATPGESISIICRANESVSDYLTWYQQKPGQVPRILIYDADNRYPGVSNRFTGTQDGTEFTFKISSVEVGDSGTYYCQQDYAVPLTVLQSRT</sequence>
<keyword evidence="4" id="KW-1185">Reference proteome</keyword>
<evidence type="ECO:0000259" key="2">
    <source>
        <dbReference type="PROSITE" id="PS50835"/>
    </source>
</evidence>
<evidence type="ECO:0000313" key="4">
    <source>
        <dbReference type="Proteomes" id="UP000694398"/>
    </source>
</evidence>